<keyword evidence="3" id="KW-1185">Reference proteome</keyword>
<dbReference type="AlphaFoldDB" id="A0A3N0DNY2"/>
<dbReference type="Pfam" id="PF04306">
    <property type="entry name" value="DUF456"/>
    <property type="match status" value="1"/>
</dbReference>
<evidence type="ECO:0000313" key="3">
    <source>
        <dbReference type="Proteomes" id="UP000267469"/>
    </source>
</evidence>
<keyword evidence="1" id="KW-0812">Transmembrane</keyword>
<keyword evidence="1" id="KW-0472">Membrane</keyword>
<name>A0A3N0DNY2_SINP1</name>
<evidence type="ECO:0000256" key="1">
    <source>
        <dbReference type="SAM" id="Phobius"/>
    </source>
</evidence>
<dbReference type="InterPro" id="IPR007403">
    <property type="entry name" value="DUF456"/>
</dbReference>
<protein>
    <submittedName>
        <fullName evidence="2">DUF456 domain-containing protein</fullName>
    </submittedName>
</protein>
<dbReference type="RefSeq" id="WP_123218005.1">
    <property type="nucleotide sequence ID" value="NZ_RJTM01000162.1"/>
</dbReference>
<feature type="transmembrane region" description="Helical" evidence="1">
    <location>
        <begin position="47"/>
        <end position="68"/>
    </location>
</feature>
<organism evidence="2 3">
    <name type="scientific">Sinomicrobium pectinilyticum</name>
    <dbReference type="NCBI Taxonomy" id="1084421"/>
    <lineage>
        <taxon>Bacteria</taxon>
        <taxon>Pseudomonadati</taxon>
        <taxon>Bacteroidota</taxon>
        <taxon>Flavobacteriia</taxon>
        <taxon>Flavobacteriales</taxon>
        <taxon>Flavobacteriaceae</taxon>
        <taxon>Sinomicrobium</taxon>
    </lineage>
</organism>
<feature type="transmembrane region" description="Helical" evidence="1">
    <location>
        <begin position="88"/>
        <end position="112"/>
    </location>
</feature>
<dbReference type="Proteomes" id="UP000267469">
    <property type="component" value="Unassembled WGS sequence"/>
</dbReference>
<dbReference type="PANTHER" id="PTHR39165:SF1">
    <property type="entry name" value="DUF456 DOMAIN-CONTAINING PROTEIN"/>
    <property type="match status" value="1"/>
</dbReference>
<dbReference type="EMBL" id="RJTM01000162">
    <property type="protein sequence ID" value="RNL77367.1"/>
    <property type="molecule type" value="Genomic_DNA"/>
</dbReference>
<keyword evidence="1" id="KW-1133">Transmembrane helix</keyword>
<feature type="transmembrane region" description="Helical" evidence="1">
    <location>
        <begin position="132"/>
        <end position="155"/>
    </location>
</feature>
<gene>
    <name evidence="2" type="ORF">ED312_21095</name>
</gene>
<accession>A0A3N0DNY2</accession>
<comment type="caution">
    <text evidence="2">The sequence shown here is derived from an EMBL/GenBank/DDBJ whole genome shotgun (WGS) entry which is preliminary data.</text>
</comment>
<dbReference type="PANTHER" id="PTHR39165">
    <property type="entry name" value="IG HYPOTHETICAL 17883"/>
    <property type="match status" value="1"/>
</dbReference>
<dbReference type="OrthoDB" id="9808460at2"/>
<proteinExistence type="predicted"/>
<reference evidence="2 3" key="1">
    <citation type="submission" date="2018-10" db="EMBL/GenBank/DDBJ databases">
        <title>Sinomicrobium pectinilyticum sp. nov., a pectinase-producing bacterium isolated from alkaline and saline soil, and emended description of the genus Sinomicrobium.</title>
        <authorList>
            <person name="Cheng B."/>
            <person name="Li C."/>
            <person name="Lai Q."/>
            <person name="Du M."/>
            <person name="Shao Z."/>
            <person name="Xu P."/>
            <person name="Yang C."/>
        </authorList>
    </citation>
    <scope>NUCLEOTIDE SEQUENCE [LARGE SCALE GENOMIC DNA]</scope>
    <source>
        <strain evidence="2 3">5DNS001</strain>
    </source>
</reference>
<evidence type="ECO:0000313" key="2">
    <source>
        <dbReference type="EMBL" id="RNL77367.1"/>
    </source>
</evidence>
<sequence>MDLTLTILGLICMLTGIAGSVLPVLPGPPISWVGLLLLHLTKAVTLSWWFLGITLVIAVGITVLDYFIPAMGTKKFGGSKAGMWGTTIGLVVGIIAPIPLGILIGPFLGAFIGELFNKADSKTALRAAFGSFLGFLTGTFMKFVVTVVLLVLFIVKMWEFRAGLFSF</sequence>